<dbReference type="EMBL" id="JAPFRF010000010">
    <property type="protein sequence ID" value="KAJ7320497.1"/>
    <property type="molecule type" value="Genomic_DNA"/>
</dbReference>
<name>A0A9Q1AZ26_9SAUR</name>
<dbReference type="InterPro" id="IPR036514">
    <property type="entry name" value="SGNH_hydro_sf"/>
</dbReference>
<keyword evidence="2" id="KW-1185">Reference proteome</keyword>
<sequence length="130" mass="14632">MAALGRPPDVMLVHLGGNDITSQMGKSLAQDIVWDLERWKVAFPETILVWSTIVPRQQWRACCDPQIINRSRRGVNRDVCKAMVQRLGIVVGHPRICAARAELYRGDGVHLSDQGMELFLSDLKRGLQQV</sequence>
<evidence type="ECO:0000313" key="2">
    <source>
        <dbReference type="Proteomes" id="UP001142489"/>
    </source>
</evidence>
<dbReference type="Proteomes" id="UP001142489">
    <property type="component" value="Unassembled WGS sequence"/>
</dbReference>
<dbReference type="OrthoDB" id="9909727at2759"/>
<comment type="caution">
    <text evidence="1">The sequence shown here is derived from an EMBL/GenBank/DDBJ whole genome shotgun (WGS) entry which is preliminary data.</text>
</comment>
<evidence type="ECO:0008006" key="3">
    <source>
        <dbReference type="Google" id="ProtNLM"/>
    </source>
</evidence>
<proteinExistence type="predicted"/>
<dbReference type="Gene3D" id="3.40.50.1110">
    <property type="entry name" value="SGNH hydrolase"/>
    <property type="match status" value="1"/>
</dbReference>
<reference evidence="1" key="1">
    <citation type="journal article" date="2023" name="DNA Res.">
        <title>Chromosome-level genome assembly of Phrynocephalus forsythii using third-generation DNA sequencing and Hi-C analysis.</title>
        <authorList>
            <person name="Qi Y."/>
            <person name="Zhao W."/>
            <person name="Zhao Y."/>
            <person name="Niu C."/>
            <person name="Cao S."/>
            <person name="Zhang Y."/>
        </authorList>
    </citation>
    <scope>NUCLEOTIDE SEQUENCE</scope>
    <source>
        <tissue evidence="1">Muscle</tissue>
    </source>
</reference>
<gene>
    <name evidence="1" type="ORF">JRQ81_020008</name>
</gene>
<feature type="non-terminal residue" evidence="1">
    <location>
        <position position="130"/>
    </location>
</feature>
<dbReference type="CDD" id="cd00229">
    <property type="entry name" value="SGNH_hydrolase"/>
    <property type="match status" value="1"/>
</dbReference>
<evidence type="ECO:0000313" key="1">
    <source>
        <dbReference type="EMBL" id="KAJ7320497.1"/>
    </source>
</evidence>
<organism evidence="1 2">
    <name type="scientific">Phrynocephalus forsythii</name>
    <dbReference type="NCBI Taxonomy" id="171643"/>
    <lineage>
        <taxon>Eukaryota</taxon>
        <taxon>Metazoa</taxon>
        <taxon>Chordata</taxon>
        <taxon>Craniata</taxon>
        <taxon>Vertebrata</taxon>
        <taxon>Euteleostomi</taxon>
        <taxon>Lepidosauria</taxon>
        <taxon>Squamata</taxon>
        <taxon>Bifurcata</taxon>
        <taxon>Unidentata</taxon>
        <taxon>Episquamata</taxon>
        <taxon>Toxicofera</taxon>
        <taxon>Iguania</taxon>
        <taxon>Acrodonta</taxon>
        <taxon>Agamidae</taxon>
        <taxon>Agaminae</taxon>
        <taxon>Phrynocephalus</taxon>
    </lineage>
</organism>
<dbReference type="SUPFAM" id="SSF52266">
    <property type="entry name" value="SGNH hydrolase"/>
    <property type="match status" value="1"/>
</dbReference>
<accession>A0A9Q1AZ26</accession>
<dbReference type="AlphaFoldDB" id="A0A9Q1AZ26"/>
<protein>
    <recommendedName>
        <fullName evidence="3">SGNH hydrolase-type esterase domain-containing protein</fullName>
    </recommendedName>
</protein>